<dbReference type="AlphaFoldDB" id="A0A2W1NH46"/>
<reference evidence="4 5" key="1">
    <citation type="submission" date="2018-06" db="EMBL/GenBank/DDBJ databases">
        <title>The draft genome sequence of Crocinitomix sp. SM1701.</title>
        <authorList>
            <person name="Zhang X."/>
        </authorList>
    </citation>
    <scope>NUCLEOTIDE SEQUENCE [LARGE SCALE GENOMIC DNA]</scope>
    <source>
        <strain evidence="4 5">SM1701</strain>
    </source>
</reference>
<accession>A0A2W1NH46</accession>
<evidence type="ECO:0000313" key="4">
    <source>
        <dbReference type="EMBL" id="PZE18845.1"/>
    </source>
</evidence>
<name>A0A2W1NH46_9FLAO</name>
<dbReference type="RefSeq" id="WP_111061746.1">
    <property type="nucleotide sequence ID" value="NZ_JBHUCU010000007.1"/>
</dbReference>
<dbReference type="InterPro" id="IPR013783">
    <property type="entry name" value="Ig-like_fold"/>
</dbReference>
<dbReference type="PROSITE" id="PS50093">
    <property type="entry name" value="PKD"/>
    <property type="match status" value="1"/>
</dbReference>
<dbReference type="InterPro" id="IPR035986">
    <property type="entry name" value="PKD_dom_sf"/>
</dbReference>
<dbReference type="Pfam" id="PF18962">
    <property type="entry name" value="Por_Secre_tail"/>
    <property type="match status" value="1"/>
</dbReference>
<feature type="domain" description="PKD" evidence="3">
    <location>
        <begin position="246"/>
        <end position="312"/>
    </location>
</feature>
<protein>
    <recommendedName>
        <fullName evidence="3">PKD domain-containing protein</fullName>
    </recommendedName>
</protein>
<evidence type="ECO:0000256" key="2">
    <source>
        <dbReference type="SAM" id="SignalP"/>
    </source>
</evidence>
<feature type="chain" id="PRO_5015910586" description="PKD domain-containing protein" evidence="2">
    <location>
        <begin position="22"/>
        <end position="417"/>
    </location>
</feature>
<evidence type="ECO:0000259" key="3">
    <source>
        <dbReference type="PROSITE" id="PS50093"/>
    </source>
</evidence>
<dbReference type="Gene3D" id="2.60.40.3080">
    <property type="match status" value="1"/>
</dbReference>
<dbReference type="NCBIfam" id="TIGR04183">
    <property type="entry name" value="Por_Secre_tail"/>
    <property type="match status" value="1"/>
</dbReference>
<dbReference type="InterPro" id="IPR000601">
    <property type="entry name" value="PKD_dom"/>
</dbReference>
<dbReference type="SUPFAM" id="SSF49299">
    <property type="entry name" value="PKD domain"/>
    <property type="match status" value="1"/>
</dbReference>
<dbReference type="Proteomes" id="UP000249248">
    <property type="component" value="Unassembled WGS sequence"/>
</dbReference>
<comment type="caution">
    <text evidence="4">The sequence shown here is derived from an EMBL/GenBank/DDBJ whole genome shotgun (WGS) entry which is preliminary data.</text>
</comment>
<evidence type="ECO:0000256" key="1">
    <source>
        <dbReference type="ARBA" id="ARBA00022729"/>
    </source>
</evidence>
<dbReference type="Gene3D" id="2.60.40.10">
    <property type="entry name" value="Immunoglobulins"/>
    <property type="match status" value="1"/>
</dbReference>
<feature type="signal peptide" evidence="2">
    <location>
        <begin position="1"/>
        <end position="21"/>
    </location>
</feature>
<dbReference type="EMBL" id="QKSB01000001">
    <property type="protein sequence ID" value="PZE18845.1"/>
    <property type="molecule type" value="Genomic_DNA"/>
</dbReference>
<evidence type="ECO:0000313" key="5">
    <source>
        <dbReference type="Proteomes" id="UP000249248"/>
    </source>
</evidence>
<dbReference type="SMART" id="SM00089">
    <property type="entry name" value="PKD"/>
    <property type="match status" value="1"/>
</dbReference>
<dbReference type="InterPro" id="IPR026444">
    <property type="entry name" value="Secre_tail"/>
</dbReference>
<organism evidence="4 5">
    <name type="scientific">Putridiphycobacter roseus</name>
    <dbReference type="NCBI Taxonomy" id="2219161"/>
    <lineage>
        <taxon>Bacteria</taxon>
        <taxon>Pseudomonadati</taxon>
        <taxon>Bacteroidota</taxon>
        <taxon>Flavobacteriia</taxon>
        <taxon>Flavobacteriales</taxon>
        <taxon>Crocinitomicaceae</taxon>
        <taxon>Putridiphycobacter</taxon>
    </lineage>
</organism>
<proteinExistence type="predicted"/>
<keyword evidence="1 2" id="KW-0732">Signal</keyword>
<dbReference type="OrthoDB" id="1288696at2"/>
<dbReference type="Pfam" id="PF18911">
    <property type="entry name" value="PKD_4"/>
    <property type="match status" value="1"/>
</dbReference>
<keyword evidence="5" id="KW-1185">Reference proteome</keyword>
<gene>
    <name evidence="4" type="ORF">DNU06_03165</name>
</gene>
<dbReference type="InterPro" id="IPR022409">
    <property type="entry name" value="PKD/Chitinase_dom"/>
</dbReference>
<sequence length="417" mass="44460">MKTIKLFLTFALLGIFQMASAQTDVLVTGSLLNTNSAAINVNLNFYDGTFATSTTVTTDVNGYYSHIFPGTASSVGTVELIVHDCNNDSILDTQAYNVSLGDTLVNFATYDYCPSVTPPPTTANVYASGNLINTNSAGINVSLVLLDVNGNTMNATAVTNANGDYSHTFVTSLTSQGTVYMQVQDCNSDSIFETKAYDLNVNDSIVIFTTADYCPVVIPPTNCYAYFTVDQALDANGVAIGNQLIVTDSSATTGTGNLTYTWNFGDGTTGTGSTLTHAYSGNGPYVLCLTIADGFGCTASYCDTISVDSLGMIEAEGFTLNIGVEVTLEVEKTDFSSAVNIYPNPAVNFINIEFNTGAQTLNKITMIDLSGKVVFEENNNNASNNKTTISTEGIAPGTYLIQMQFNNELYHQKVIIK</sequence>